<name>A0A318MT10_FRIPE</name>
<dbReference type="EMBL" id="QGLM01000017">
    <property type="protein sequence ID" value="PXY95059.1"/>
    <property type="molecule type" value="Genomic_DNA"/>
</dbReference>
<evidence type="ECO:0000313" key="8">
    <source>
        <dbReference type="Proteomes" id="UP000247838"/>
    </source>
</evidence>
<dbReference type="Pfam" id="PF01943">
    <property type="entry name" value="Polysacc_synt"/>
    <property type="match status" value="1"/>
</dbReference>
<keyword evidence="2" id="KW-1003">Cell membrane</keyword>
<dbReference type="Proteomes" id="UP000247838">
    <property type="component" value="Unassembled WGS sequence"/>
</dbReference>
<evidence type="ECO:0000256" key="6">
    <source>
        <dbReference type="SAM" id="Phobius"/>
    </source>
</evidence>
<evidence type="ECO:0000256" key="4">
    <source>
        <dbReference type="ARBA" id="ARBA00022989"/>
    </source>
</evidence>
<dbReference type="InterPro" id="IPR002797">
    <property type="entry name" value="Polysacc_synth"/>
</dbReference>
<dbReference type="PANTHER" id="PTHR30250">
    <property type="entry name" value="PST FAMILY PREDICTED COLANIC ACID TRANSPORTER"/>
    <property type="match status" value="1"/>
</dbReference>
<keyword evidence="5 6" id="KW-0472">Membrane</keyword>
<dbReference type="InterPro" id="IPR050833">
    <property type="entry name" value="Poly_Biosynth_Transport"/>
</dbReference>
<protein>
    <recommendedName>
        <fullName evidence="9">Polysaccharide biosynthesis protein</fullName>
    </recommendedName>
</protein>
<feature type="transmembrane region" description="Helical" evidence="6">
    <location>
        <begin position="126"/>
        <end position="147"/>
    </location>
</feature>
<accession>A0A318MT10</accession>
<feature type="transmembrane region" description="Helical" evidence="6">
    <location>
        <begin position="89"/>
        <end position="114"/>
    </location>
</feature>
<organism evidence="7 8">
    <name type="scientific">Frischella perrara</name>
    <dbReference type="NCBI Taxonomy" id="1267021"/>
    <lineage>
        <taxon>Bacteria</taxon>
        <taxon>Pseudomonadati</taxon>
        <taxon>Pseudomonadota</taxon>
        <taxon>Gammaproteobacteria</taxon>
        <taxon>Orbales</taxon>
        <taxon>Orbaceae</taxon>
        <taxon>Frischella</taxon>
    </lineage>
</organism>
<keyword evidence="4 6" id="KW-1133">Transmembrane helix</keyword>
<feature type="transmembrane region" description="Helical" evidence="6">
    <location>
        <begin position="243"/>
        <end position="261"/>
    </location>
</feature>
<evidence type="ECO:0000256" key="2">
    <source>
        <dbReference type="ARBA" id="ARBA00022475"/>
    </source>
</evidence>
<dbReference type="RefSeq" id="WP_146208288.1">
    <property type="nucleotide sequence ID" value="NZ_QGLM01000017.1"/>
</dbReference>
<feature type="transmembrane region" description="Helical" evidence="6">
    <location>
        <begin position="330"/>
        <end position="356"/>
    </location>
</feature>
<feature type="transmembrane region" description="Helical" evidence="6">
    <location>
        <begin position="294"/>
        <end position="318"/>
    </location>
</feature>
<dbReference type="PANTHER" id="PTHR30250:SF11">
    <property type="entry name" value="O-ANTIGEN TRANSPORTER-RELATED"/>
    <property type="match status" value="1"/>
</dbReference>
<proteinExistence type="predicted"/>
<evidence type="ECO:0000313" key="7">
    <source>
        <dbReference type="EMBL" id="PXY95059.1"/>
    </source>
</evidence>
<comment type="caution">
    <text evidence="7">The sequence shown here is derived from an EMBL/GenBank/DDBJ whole genome shotgun (WGS) entry which is preliminary data.</text>
</comment>
<dbReference type="GO" id="GO:0005886">
    <property type="term" value="C:plasma membrane"/>
    <property type="evidence" value="ECO:0007669"/>
    <property type="project" value="UniProtKB-SubCell"/>
</dbReference>
<evidence type="ECO:0000256" key="5">
    <source>
        <dbReference type="ARBA" id="ARBA00023136"/>
    </source>
</evidence>
<feature type="transmembrane region" description="Helical" evidence="6">
    <location>
        <begin position="363"/>
        <end position="383"/>
    </location>
</feature>
<evidence type="ECO:0008006" key="9">
    <source>
        <dbReference type="Google" id="ProtNLM"/>
    </source>
</evidence>
<feature type="transmembrane region" description="Helical" evidence="6">
    <location>
        <begin position="154"/>
        <end position="174"/>
    </location>
</feature>
<keyword evidence="3 6" id="KW-0812">Transmembrane</keyword>
<comment type="subcellular location">
    <subcellularLocation>
        <location evidence="1">Cell membrane</location>
        <topology evidence="1">Multi-pass membrane protein</topology>
    </subcellularLocation>
</comment>
<gene>
    <name evidence="7" type="ORF">DKK76_08705</name>
</gene>
<evidence type="ECO:0000256" key="1">
    <source>
        <dbReference type="ARBA" id="ARBA00004651"/>
    </source>
</evidence>
<feature type="transmembrane region" description="Helical" evidence="6">
    <location>
        <begin position="389"/>
        <end position="412"/>
    </location>
</feature>
<feature type="transmembrane region" description="Helical" evidence="6">
    <location>
        <begin position="46"/>
        <end position="68"/>
    </location>
</feature>
<reference evidence="7 8" key="1">
    <citation type="submission" date="2018-05" db="EMBL/GenBank/DDBJ databases">
        <title>Reference genomes for bee gut microbiota database.</title>
        <authorList>
            <person name="Ellegaard K.M."/>
        </authorList>
    </citation>
    <scope>NUCLEOTIDE SEQUENCE [LARGE SCALE GENOMIC DNA]</scope>
    <source>
        <strain evidence="7 8">ESL0167</strain>
    </source>
</reference>
<dbReference type="AlphaFoldDB" id="A0A318MT10"/>
<sequence>MKEFKMLSEYKRQIINFFYLSCIQTVNLISPLVILPFLIIKFGIEGYGSIAFAQAISFYVSTLINFGFNVSGTKKISEFRDEKKIKDKIISSIYITKLIIYLFLLAVVYGFFLFSGKWLSNDSFCYLVLLYTISTLYDVFFPVWYFLGIEKMKIITITNTISKLLFCISIFIFIGNQTNILLVPILFIICNLLAIIFPLFILFKAESYKPTLPNKMFLISTIKEAYIFFIADFMAILKDRTNILIIGSCLSMSSVAYFDVIQKIIGFIRSIFINFNNAFFPLIVRTRRPKDVKIGIWGSLGFSILTYLIMVTFSDILISFLSKGRIENDTIVFSIAALFIITASISSTIGLFILIPNGYQNKFLYNLFLATLVYLLLIMILFLTNNINLISLLIAYNMSVFIELCHRCYLCYKFKLTQYLLK</sequence>
<evidence type="ECO:0000256" key="3">
    <source>
        <dbReference type="ARBA" id="ARBA00022692"/>
    </source>
</evidence>
<feature type="transmembrane region" description="Helical" evidence="6">
    <location>
        <begin position="180"/>
        <end position="203"/>
    </location>
</feature>
<feature type="transmembrane region" description="Helical" evidence="6">
    <location>
        <begin position="16"/>
        <end position="40"/>
    </location>
</feature>